<dbReference type="EMBL" id="BMTF01000014">
    <property type="protein sequence ID" value="GGV89018.1"/>
    <property type="molecule type" value="Genomic_DNA"/>
</dbReference>
<accession>A0ABQ2W3Z8</accession>
<evidence type="ECO:0000256" key="1">
    <source>
        <dbReference type="SAM" id="MobiDB-lite"/>
    </source>
</evidence>
<organism evidence="2 3">
    <name type="scientific">Streptomyces gelaticus</name>
    <dbReference type="NCBI Taxonomy" id="285446"/>
    <lineage>
        <taxon>Bacteria</taxon>
        <taxon>Bacillati</taxon>
        <taxon>Actinomycetota</taxon>
        <taxon>Actinomycetes</taxon>
        <taxon>Kitasatosporales</taxon>
        <taxon>Streptomycetaceae</taxon>
        <taxon>Streptomyces</taxon>
    </lineage>
</organism>
<feature type="region of interest" description="Disordered" evidence="1">
    <location>
        <begin position="30"/>
        <end position="90"/>
    </location>
</feature>
<protein>
    <recommendedName>
        <fullName evidence="4">Transposase</fullName>
    </recommendedName>
</protein>
<keyword evidence="3" id="KW-1185">Reference proteome</keyword>
<comment type="caution">
    <text evidence="2">The sequence shown here is derived from an EMBL/GenBank/DDBJ whole genome shotgun (WGS) entry which is preliminary data.</text>
</comment>
<evidence type="ECO:0000313" key="3">
    <source>
        <dbReference type="Proteomes" id="UP000660675"/>
    </source>
</evidence>
<name>A0ABQ2W3Z8_9ACTN</name>
<dbReference type="Proteomes" id="UP000660675">
    <property type="component" value="Unassembled WGS sequence"/>
</dbReference>
<proteinExistence type="predicted"/>
<dbReference type="RefSeq" id="WP_189545255.1">
    <property type="nucleotide sequence ID" value="NZ_BMTF01000014.1"/>
</dbReference>
<gene>
    <name evidence="2" type="ORF">GCM10015535_41480</name>
</gene>
<sequence length="90" mass="10435">MLTKPRLDEKWATRLVRTLMILTQHEIARCPTHQTGPDDQHQYDITRPRHPRDLHVHDEHTPDVNRSARCGQQPGSTDYRSPVPADRHAA</sequence>
<evidence type="ECO:0008006" key="4">
    <source>
        <dbReference type="Google" id="ProtNLM"/>
    </source>
</evidence>
<evidence type="ECO:0000313" key="2">
    <source>
        <dbReference type="EMBL" id="GGV89018.1"/>
    </source>
</evidence>
<feature type="compositionally biased region" description="Basic and acidic residues" evidence="1">
    <location>
        <begin position="36"/>
        <end position="63"/>
    </location>
</feature>
<reference evidence="3" key="1">
    <citation type="journal article" date="2019" name="Int. J. Syst. Evol. Microbiol.">
        <title>The Global Catalogue of Microorganisms (GCM) 10K type strain sequencing project: providing services to taxonomists for standard genome sequencing and annotation.</title>
        <authorList>
            <consortium name="The Broad Institute Genomics Platform"/>
            <consortium name="The Broad Institute Genome Sequencing Center for Infectious Disease"/>
            <person name="Wu L."/>
            <person name="Ma J."/>
        </authorList>
    </citation>
    <scope>NUCLEOTIDE SEQUENCE [LARGE SCALE GENOMIC DNA]</scope>
    <source>
        <strain evidence="3">JCM 4376</strain>
    </source>
</reference>